<feature type="transmembrane region" description="Helical" evidence="1">
    <location>
        <begin position="223"/>
        <end position="246"/>
    </location>
</feature>
<reference evidence="2 3" key="1">
    <citation type="submission" date="2019-01" db="EMBL/GenBank/DDBJ databases">
        <title>Ktedonosporobacter rubrisoli SCAWS-G2.</title>
        <authorList>
            <person name="Huang Y."/>
            <person name="Yan B."/>
        </authorList>
    </citation>
    <scope>NUCLEOTIDE SEQUENCE [LARGE SCALE GENOMIC DNA]</scope>
    <source>
        <strain evidence="2 3">SCAWS-G2</strain>
    </source>
</reference>
<evidence type="ECO:0000256" key="1">
    <source>
        <dbReference type="SAM" id="Phobius"/>
    </source>
</evidence>
<keyword evidence="1" id="KW-1133">Transmembrane helix</keyword>
<dbReference type="KEGG" id="kbs:EPA93_26560"/>
<gene>
    <name evidence="2" type="ORF">EPA93_26560</name>
</gene>
<dbReference type="PANTHER" id="PTHR37305:SF1">
    <property type="entry name" value="MEMBRANE PROTEIN"/>
    <property type="match status" value="1"/>
</dbReference>
<feature type="transmembrane region" description="Helical" evidence="1">
    <location>
        <begin position="323"/>
        <end position="343"/>
    </location>
</feature>
<protein>
    <submittedName>
        <fullName evidence="2">ABC transporter permease</fullName>
    </submittedName>
</protein>
<feature type="transmembrane region" description="Helical" evidence="1">
    <location>
        <begin position="132"/>
        <end position="154"/>
    </location>
</feature>
<keyword evidence="3" id="KW-1185">Reference proteome</keyword>
<name>A0A4P6JUN7_KTERU</name>
<accession>A0A4P6JUN7</accession>
<dbReference type="GO" id="GO:0140359">
    <property type="term" value="F:ABC-type transporter activity"/>
    <property type="evidence" value="ECO:0007669"/>
    <property type="project" value="InterPro"/>
</dbReference>
<dbReference type="RefSeq" id="WP_129890410.1">
    <property type="nucleotide sequence ID" value="NZ_CP035758.1"/>
</dbReference>
<sequence length="351" mass="37966">MSSVSQTPGKKIPSPIRRRDTVVMGRRDFFSEVIRLMGVELYKLRRRAMSKVLSISGLIITLIAFGLYAAISISASSSPASHFLPATCTQASQAAGPCLNHTPTPLEAEQAKQTMLKTLSEPLRIPGSLGTVGMITSTIGLILIIILAGTIVGGEYNVGTIRLMFTRGPTRTQFFLAKLGAILVCLILGIFIVTLLSIAMGIISNILMGVAIDLKFLTVSWVLHAILYMLTIMFGLFIYAMLALCLSTLGRTTAAGVAGALVWWVVENALGGIITLVGPRVQGALGRFLQAIPAYFLNSNIEALSQNQDHYLFGNQPSSLTDLHAIVILAVYLILFIGLSWWVNERRDVTN</sequence>
<feature type="transmembrane region" description="Helical" evidence="1">
    <location>
        <begin position="253"/>
        <end position="277"/>
    </location>
</feature>
<dbReference type="EMBL" id="CP035758">
    <property type="protein sequence ID" value="QBD79357.1"/>
    <property type="molecule type" value="Genomic_DNA"/>
</dbReference>
<evidence type="ECO:0000313" key="3">
    <source>
        <dbReference type="Proteomes" id="UP000290365"/>
    </source>
</evidence>
<dbReference type="AlphaFoldDB" id="A0A4P6JUN7"/>
<proteinExistence type="predicted"/>
<evidence type="ECO:0000313" key="2">
    <source>
        <dbReference type="EMBL" id="QBD79357.1"/>
    </source>
</evidence>
<dbReference type="GO" id="GO:0005886">
    <property type="term" value="C:plasma membrane"/>
    <property type="evidence" value="ECO:0007669"/>
    <property type="project" value="UniProtKB-SubCell"/>
</dbReference>
<keyword evidence="1" id="KW-0812">Transmembrane</keyword>
<dbReference type="PANTHER" id="PTHR37305">
    <property type="entry name" value="INTEGRAL MEMBRANE PROTEIN-RELATED"/>
    <property type="match status" value="1"/>
</dbReference>
<organism evidence="2 3">
    <name type="scientific">Ktedonosporobacter rubrisoli</name>
    <dbReference type="NCBI Taxonomy" id="2509675"/>
    <lineage>
        <taxon>Bacteria</taxon>
        <taxon>Bacillati</taxon>
        <taxon>Chloroflexota</taxon>
        <taxon>Ktedonobacteria</taxon>
        <taxon>Ktedonobacterales</taxon>
        <taxon>Ktedonosporobacteraceae</taxon>
        <taxon>Ktedonosporobacter</taxon>
    </lineage>
</organism>
<keyword evidence="1" id="KW-0472">Membrane</keyword>
<feature type="transmembrane region" description="Helical" evidence="1">
    <location>
        <begin position="52"/>
        <end position="75"/>
    </location>
</feature>
<dbReference type="Proteomes" id="UP000290365">
    <property type="component" value="Chromosome"/>
</dbReference>
<feature type="transmembrane region" description="Helical" evidence="1">
    <location>
        <begin position="175"/>
        <end position="203"/>
    </location>
</feature>
<dbReference type="OrthoDB" id="157738at2"/>
<dbReference type="Pfam" id="PF12679">
    <property type="entry name" value="ABC2_membrane_2"/>
    <property type="match status" value="1"/>
</dbReference>